<dbReference type="InterPro" id="IPR012910">
    <property type="entry name" value="Plug_dom"/>
</dbReference>
<accession>A0AA49JHV0</accession>
<dbReference type="Pfam" id="PF13715">
    <property type="entry name" value="CarbopepD_reg_2"/>
    <property type="match status" value="1"/>
</dbReference>
<dbReference type="Gene3D" id="2.170.130.10">
    <property type="entry name" value="TonB-dependent receptor, plug domain"/>
    <property type="match status" value="1"/>
</dbReference>
<dbReference type="InterPro" id="IPR036942">
    <property type="entry name" value="Beta-barrel_TonB_sf"/>
</dbReference>
<feature type="chain" id="PRO_5041451922" evidence="10">
    <location>
        <begin position="24"/>
        <end position="1031"/>
    </location>
</feature>
<comment type="similarity">
    <text evidence="8 9">Belongs to the TonB-dependent receptor family.</text>
</comment>
<feature type="signal peptide" evidence="10">
    <location>
        <begin position="1"/>
        <end position="23"/>
    </location>
</feature>
<keyword evidence="10" id="KW-0732">Signal</keyword>
<dbReference type="InterPro" id="IPR037066">
    <property type="entry name" value="Plug_dom_sf"/>
</dbReference>
<sequence>MNLSVHHWLGILLLSWFSITAHAQQQAVSGTVTADEEGALPGVNILVKGTTQGTVTDIDGNYRINVSGENAVLVFSAVGYTSQEVAVSGRSTINVVMPPDVQSLDEIVVVGFGTQKKADVTGSVGSIPAEEIAAKPITSPDQVLGGRVSGVQISNRSGDPGAPINVRIRGIGTAGANQPLWVIDGVPIVQTSNITVNTGSNTETNPLAGINPNDIQSIDVLKDAASAAIYGARAANGVIIVTTKRGTAGRTSVTYDGYVGVQTVPESRRIDVLNVDQYIDLQTEIGRDVTEFGGQPFVDWQDAIFKNGPMQSHNITTSGGSEKINFSVSAGYLSQEGIEPAQDFERYSFKANSDIKVGKNNRFTFGESILISFVDRLVQSESGAFAAFNASLNAPYFKIYNPDGPFGYNPENPTTVGEGRGENYVYRTDLNVNETRVRNKKVLGNIYGQWEILDGLSYKISAGIDYNVGDGFFYQAPVSFSQIGDPRLSLLVQSRPIELTTNIANTLTYTKTFGQHNLTVLVGHEETNFRFDKIRIQGSNLFNTAVRFASVASTLAAGNEADQWALRGYLGRINYSFANKYLATVNVRRDATSRFAKGNRSDVFPSASIGWRLSEESFFPETSFIDDLKIRAGWGQSGNQFTGLNFAFISSLNIFPFYVIGANQNIIRAPVPTNFANPDLVWETSTQTDIGLDAAFWEGRIELTFDYYNKTTDDVLLGLPIPAVSGFFLPTDANIGQIKNSGIEIALTYNNRIGDFDYSIGGNLTTVHNEVTDLGDPPLLIITGVGGGQTHRTTVGESLGHFYGFKTDGIFQSEDEIDAAPIDALSADRQPGDIRFADVNGDNVVDNNDRTILGSPIPDFYYGINLSAGWKGFDFSALLQGVGGMQVYNAARINFESMNGGNNQSTRVLDRWTPENPSTIIPRATQDDPNGNNRFSDRWVEDADYLRIRNLQIGYRVPSTVLESLTEGFVSNVRVYVGAQNLATFTKYLGFDPEVTRGFSFQKGEFPLATGQDSGGSPQPRIFQLGAQVTF</sequence>
<dbReference type="NCBIfam" id="TIGR04056">
    <property type="entry name" value="OMP_RagA_SusC"/>
    <property type="match status" value="1"/>
</dbReference>
<feature type="domain" description="TonB-dependent receptor-like beta-barrel" evidence="11">
    <location>
        <begin position="398"/>
        <end position="982"/>
    </location>
</feature>
<evidence type="ECO:0000256" key="10">
    <source>
        <dbReference type="SAM" id="SignalP"/>
    </source>
</evidence>
<evidence type="ECO:0000256" key="5">
    <source>
        <dbReference type="ARBA" id="ARBA00023077"/>
    </source>
</evidence>
<evidence type="ECO:0000256" key="6">
    <source>
        <dbReference type="ARBA" id="ARBA00023136"/>
    </source>
</evidence>
<dbReference type="InterPro" id="IPR023997">
    <property type="entry name" value="TonB-dep_OMP_SusC/RagA_CS"/>
</dbReference>
<name>A0AA49JHV0_9BACT</name>
<evidence type="ECO:0000256" key="2">
    <source>
        <dbReference type="ARBA" id="ARBA00022448"/>
    </source>
</evidence>
<evidence type="ECO:0000256" key="1">
    <source>
        <dbReference type="ARBA" id="ARBA00004571"/>
    </source>
</evidence>
<evidence type="ECO:0000256" key="3">
    <source>
        <dbReference type="ARBA" id="ARBA00022452"/>
    </source>
</evidence>
<keyword evidence="4 8" id="KW-0812">Transmembrane</keyword>
<dbReference type="AlphaFoldDB" id="A0AA49JHV0"/>
<dbReference type="EMBL" id="CP120682">
    <property type="protein sequence ID" value="WKN39684.1"/>
    <property type="molecule type" value="Genomic_DNA"/>
</dbReference>
<dbReference type="Gene3D" id="2.60.40.1120">
    <property type="entry name" value="Carboxypeptidase-like, regulatory domain"/>
    <property type="match status" value="1"/>
</dbReference>
<evidence type="ECO:0000259" key="12">
    <source>
        <dbReference type="Pfam" id="PF07715"/>
    </source>
</evidence>
<gene>
    <name evidence="13" type="ORF">K4G66_13380</name>
</gene>
<evidence type="ECO:0000256" key="4">
    <source>
        <dbReference type="ARBA" id="ARBA00022692"/>
    </source>
</evidence>
<dbReference type="SUPFAM" id="SSF49464">
    <property type="entry name" value="Carboxypeptidase regulatory domain-like"/>
    <property type="match status" value="1"/>
</dbReference>
<dbReference type="InterPro" id="IPR023996">
    <property type="entry name" value="TonB-dep_OMP_SusC/RagA"/>
</dbReference>
<reference evidence="13" key="1">
    <citation type="journal article" date="2023" name="Comput. Struct. Biotechnol. J.">
        <title>Discovery of a novel marine Bacteroidetes with a rich repertoire of carbohydrate-active enzymes.</title>
        <authorList>
            <person name="Chen B."/>
            <person name="Liu G."/>
            <person name="Chen Q."/>
            <person name="Wang H."/>
            <person name="Liu L."/>
            <person name="Tang K."/>
        </authorList>
    </citation>
    <scope>NUCLEOTIDE SEQUENCE</scope>
    <source>
        <strain evidence="13">TK19036</strain>
    </source>
</reference>
<proteinExistence type="inferred from homology"/>
<feature type="domain" description="TonB-dependent receptor plug" evidence="12">
    <location>
        <begin position="117"/>
        <end position="238"/>
    </location>
</feature>
<dbReference type="SUPFAM" id="SSF56935">
    <property type="entry name" value="Porins"/>
    <property type="match status" value="1"/>
</dbReference>
<keyword evidence="3 8" id="KW-1134">Transmembrane beta strand</keyword>
<evidence type="ECO:0000256" key="8">
    <source>
        <dbReference type="PROSITE-ProRule" id="PRU01360"/>
    </source>
</evidence>
<dbReference type="InterPro" id="IPR008969">
    <property type="entry name" value="CarboxyPept-like_regulatory"/>
</dbReference>
<dbReference type="Gene3D" id="2.40.170.20">
    <property type="entry name" value="TonB-dependent receptor, beta-barrel domain"/>
    <property type="match status" value="1"/>
</dbReference>
<keyword evidence="13" id="KW-0675">Receptor</keyword>
<dbReference type="PROSITE" id="PS52016">
    <property type="entry name" value="TONB_DEPENDENT_REC_3"/>
    <property type="match status" value="1"/>
</dbReference>
<dbReference type="InterPro" id="IPR039426">
    <property type="entry name" value="TonB-dep_rcpt-like"/>
</dbReference>
<keyword evidence="5 9" id="KW-0798">TonB box</keyword>
<keyword evidence="7 8" id="KW-0998">Cell outer membrane</keyword>
<evidence type="ECO:0000256" key="9">
    <source>
        <dbReference type="RuleBase" id="RU003357"/>
    </source>
</evidence>
<keyword evidence="2 8" id="KW-0813">Transport</keyword>
<dbReference type="Pfam" id="PF00593">
    <property type="entry name" value="TonB_dep_Rec_b-barrel"/>
    <property type="match status" value="1"/>
</dbReference>
<evidence type="ECO:0000259" key="11">
    <source>
        <dbReference type="Pfam" id="PF00593"/>
    </source>
</evidence>
<comment type="subcellular location">
    <subcellularLocation>
        <location evidence="1 8">Cell outer membrane</location>
        <topology evidence="1 8">Multi-pass membrane protein</topology>
    </subcellularLocation>
</comment>
<dbReference type="NCBIfam" id="TIGR04057">
    <property type="entry name" value="SusC_RagA_signa"/>
    <property type="match status" value="1"/>
</dbReference>
<evidence type="ECO:0000313" key="13">
    <source>
        <dbReference type="EMBL" id="WKN39684.1"/>
    </source>
</evidence>
<protein>
    <submittedName>
        <fullName evidence="13">TonB-dependent receptor</fullName>
    </submittedName>
</protein>
<organism evidence="13">
    <name type="scientific">Roseihalotalea indica</name>
    <dbReference type="NCBI Taxonomy" id="2867963"/>
    <lineage>
        <taxon>Bacteria</taxon>
        <taxon>Pseudomonadati</taxon>
        <taxon>Bacteroidota</taxon>
        <taxon>Cytophagia</taxon>
        <taxon>Cytophagales</taxon>
        <taxon>Catalimonadaceae</taxon>
        <taxon>Roseihalotalea</taxon>
    </lineage>
</organism>
<dbReference type="GO" id="GO:0009279">
    <property type="term" value="C:cell outer membrane"/>
    <property type="evidence" value="ECO:0007669"/>
    <property type="project" value="UniProtKB-SubCell"/>
</dbReference>
<dbReference type="Pfam" id="PF07715">
    <property type="entry name" value="Plug"/>
    <property type="match status" value="1"/>
</dbReference>
<evidence type="ECO:0000256" key="7">
    <source>
        <dbReference type="ARBA" id="ARBA00023237"/>
    </source>
</evidence>
<dbReference type="InterPro" id="IPR000531">
    <property type="entry name" value="Beta-barrel_TonB"/>
</dbReference>
<reference evidence="13" key="2">
    <citation type="journal article" date="2024" name="Antonie Van Leeuwenhoek">
        <title>Roseihalotalea indica gen. nov., sp. nov., a halophilic Bacteroidetes from mesopelagic Southwest Indian Ocean with higher carbohydrate metabolic potential.</title>
        <authorList>
            <person name="Chen B."/>
            <person name="Zhang M."/>
            <person name="Lin D."/>
            <person name="Ye J."/>
            <person name="Tang K."/>
        </authorList>
    </citation>
    <scope>NUCLEOTIDE SEQUENCE</scope>
    <source>
        <strain evidence="13">TK19036</strain>
    </source>
</reference>
<keyword evidence="6 8" id="KW-0472">Membrane</keyword>